<dbReference type="InterPro" id="IPR020568">
    <property type="entry name" value="Ribosomal_Su5_D2-typ_SF"/>
</dbReference>
<dbReference type="EMBL" id="DXGD01000199">
    <property type="protein sequence ID" value="HIW99576.1"/>
    <property type="molecule type" value="Genomic_DNA"/>
</dbReference>
<keyword evidence="2" id="KW-0472">Membrane</keyword>
<reference evidence="4" key="1">
    <citation type="journal article" date="2021" name="PeerJ">
        <title>Extensive microbial diversity within the chicken gut microbiome revealed by metagenomics and culture.</title>
        <authorList>
            <person name="Gilroy R."/>
            <person name="Ravi A."/>
            <person name="Getino M."/>
            <person name="Pursley I."/>
            <person name="Horton D.L."/>
            <person name="Alikhan N.F."/>
            <person name="Baker D."/>
            <person name="Gharbi K."/>
            <person name="Hall N."/>
            <person name="Watson M."/>
            <person name="Adriaenssens E.M."/>
            <person name="Foster-Nyarko E."/>
            <person name="Jarju S."/>
            <person name="Secka A."/>
            <person name="Antonio M."/>
            <person name="Oren A."/>
            <person name="Chaudhuri R.R."/>
            <person name="La Ragione R."/>
            <person name="Hildebrand F."/>
            <person name="Pallen M.J."/>
        </authorList>
    </citation>
    <scope>NUCLEOTIDE SEQUENCE</scope>
    <source>
        <strain evidence="4">ChiHejej3B27-3195</strain>
    </source>
</reference>
<dbReference type="Gene3D" id="3.30.230.10">
    <property type="match status" value="1"/>
</dbReference>
<feature type="region of interest" description="Disordered" evidence="1">
    <location>
        <begin position="1"/>
        <end position="22"/>
    </location>
</feature>
<evidence type="ECO:0000256" key="1">
    <source>
        <dbReference type="SAM" id="MobiDB-lite"/>
    </source>
</evidence>
<proteinExistence type="predicted"/>
<dbReference type="GO" id="GO:0005524">
    <property type="term" value="F:ATP binding"/>
    <property type="evidence" value="ECO:0007669"/>
    <property type="project" value="InterPro"/>
</dbReference>
<evidence type="ECO:0000313" key="5">
    <source>
        <dbReference type="Proteomes" id="UP000824151"/>
    </source>
</evidence>
<protein>
    <submittedName>
        <fullName evidence="4">Signal protein PDZ</fullName>
    </submittedName>
</protein>
<feature type="transmembrane region" description="Helical" evidence="2">
    <location>
        <begin position="48"/>
        <end position="67"/>
    </location>
</feature>
<dbReference type="InterPro" id="IPR008269">
    <property type="entry name" value="Lon_proteolytic"/>
</dbReference>
<dbReference type="InterPro" id="IPR014721">
    <property type="entry name" value="Ribsml_uS5_D2-typ_fold_subgr"/>
</dbReference>
<dbReference type="InterPro" id="IPR036034">
    <property type="entry name" value="PDZ_sf"/>
</dbReference>
<sequence length="395" mass="41966">MSESRRHLAPSSSNDTVAHSAAHDHLRYPEEALEVHENSRKGSRGMRIVRAVSGVTALGIALSALVIPSPYVMESPGPIFNTIGEDDGEPIITVNGHETYETDGSLNLTTVFLNGAPTSTVRVADMVRAWFDGSRDIAPQELIYPSGTTADEVQQMNSAQMTSSQDLAVAAALDQLDEDYAQRLSVADFTPEAQEAGTDDVLQPEDEVVAASGEEITGIEGLREAVNEAAGEPVELTVQRDGDELDVEVPTYLEADGDYYVGIMLQNTFDFPFEVDIRLNDVGGPSAGLMFTLGIIDTLTSGSMTGGEQWAGTGTVDPDGRVGPIGGIPQKVVGAADQGAQYFLAPQDNCSDLEGRIPGGIDVYPVTDVEQAQQTVEAVREDDEDFLAGLPSCGE</sequence>
<comment type="caution">
    <text evidence="4">The sequence shown here is derived from an EMBL/GenBank/DDBJ whole genome shotgun (WGS) entry which is preliminary data.</text>
</comment>
<feature type="domain" description="Lon proteolytic" evidence="3">
    <location>
        <begin position="284"/>
        <end position="367"/>
    </location>
</feature>
<dbReference type="Gene3D" id="2.30.42.10">
    <property type="match status" value="1"/>
</dbReference>
<dbReference type="Pfam" id="PF05362">
    <property type="entry name" value="Lon_C"/>
    <property type="match status" value="1"/>
</dbReference>
<name>A0A9D1S3N6_9MICC</name>
<keyword evidence="2" id="KW-1133">Transmembrane helix</keyword>
<reference evidence="4" key="2">
    <citation type="submission" date="2021-04" db="EMBL/GenBank/DDBJ databases">
        <authorList>
            <person name="Gilroy R."/>
        </authorList>
    </citation>
    <scope>NUCLEOTIDE SEQUENCE</scope>
    <source>
        <strain evidence="4">ChiHejej3B27-3195</strain>
    </source>
</reference>
<gene>
    <name evidence="4" type="ORF">H9871_05480</name>
</gene>
<dbReference type="GO" id="GO:0004176">
    <property type="term" value="F:ATP-dependent peptidase activity"/>
    <property type="evidence" value="ECO:0007669"/>
    <property type="project" value="InterPro"/>
</dbReference>
<keyword evidence="2" id="KW-0812">Transmembrane</keyword>
<evidence type="ECO:0000256" key="2">
    <source>
        <dbReference type="SAM" id="Phobius"/>
    </source>
</evidence>
<evidence type="ECO:0000313" key="4">
    <source>
        <dbReference type="EMBL" id="HIW99576.1"/>
    </source>
</evidence>
<dbReference type="Proteomes" id="UP000824151">
    <property type="component" value="Unassembled WGS sequence"/>
</dbReference>
<organism evidence="4 5">
    <name type="scientific">Candidatus Nesterenkonia stercoripullorum</name>
    <dbReference type="NCBI Taxonomy" id="2838701"/>
    <lineage>
        <taxon>Bacteria</taxon>
        <taxon>Bacillati</taxon>
        <taxon>Actinomycetota</taxon>
        <taxon>Actinomycetes</taxon>
        <taxon>Micrococcales</taxon>
        <taxon>Micrococcaceae</taxon>
        <taxon>Nesterenkonia</taxon>
    </lineage>
</organism>
<dbReference type="GO" id="GO:0006508">
    <property type="term" value="P:proteolysis"/>
    <property type="evidence" value="ECO:0007669"/>
    <property type="project" value="InterPro"/>
</dbReference>
<dbReference type="SUPFAM" id="SSF54211">
    <property type="entry name" value="Ribosomal protein S5 domain 2-like"/>
    <property type="match status" value="1"/>
</dbReference>
<dbReference type="GO" id="GO:0004252">
    <property type="term" value="F:serine-type endopeptidase activity"/>
    <property type="evidence" value="ECO:0007669"/>
    <property type="project" value="InterPro"/>
</dbReference>
<dbReference type="AlphaFoldDB" id="A0A9D1S3N6"/>
<accession>A0A9D1S3N6</accession>
<dbReference type="SUPFAM" id="SSF50156">
    <property type="entry name" value="PDZ domain-like"/>
    <property type="match status" value="1"/>
</dbReference>
<dbReference type="InterPro" id="IPR027065">
    <property type="entry name" value="Lon_Prtase"/>
</dbReference>
<dbReference type="PANTHER" id="PTHR10046">
    <property type="entry name" value="ATP DEPENDENT LON PROTEASE FAMILY MEMBER"/>
    <property type="match status" value="1"/>
</dbReference>
<evidence type="ECO:0000259" key="3">
    <source>
        <dbReference type="Pfam" id="PF05362"/>
    </source>
</evidence>
<dbReference type="GO" id="GO:0030163">
    <property type="term" value="P:protein catabolic process"/>
    <property type="evidence" value="ECO:0007669"/>
    <property type="project" value="InterPro"/>
</dbReference>